<feature type="region of interest" description="Disordered" evidence="1">
    <location>
        <begin position="208"/>
        <end position="240"/>
    </location>
</feature>
<evidence type="ECO:0000313" key="4">
    <source>
        <dbReference type="Proteomes" id="UP000030645"/>
    </source>
</evidence>
<proteinExistence type="predicted"/>
<keyword evidence="4" id="KW-1185">Reference proteome</keyword>
<gene>
    <name evidence="3" type="ORF">L484_011182</name>
</gene>
<evidence type="ECO:0000256" key="1">
    <source>
        <dbReference type="SAM" id="MobiDB-lite"/>
    </source>
</evidence>
<evidence type="ECO:0008006" key="5">
    <source>
        <dbReference type="Google" id="ProtNLM"/>
    </source>
</evidence>
<feature type="compositionally biased region" description="Basic and acidic residues" evidence="1">
    <location>
        <begin position="220"/>
        <end position="231"/>
    </location>
</feature>
<organism evidence="3 4">
    <name type="scientific">Morus notabilis</name>
    <dbReference type="NCBI Taxonomy" id="981085"/>
    <lineage>
        <taxon>Eukaryota</taxon>
        <taxon>Viridiplantae</taxon>
        <taxon>Streptophyta</taxon>
        <taxon>Embryophyta</taxon>
        <taxon>Tracheophyta</taxon>
        <taxon>Spermatophyta</taxon>
        <taxon>Magnoliopsida</taxon>
        <taxon>eudicotyledons</taxon>
        <taxon>Gunneridae</taxon>
        <taxon>Pentapetalae</taxon>
        <taxon>rosids</taxon>
        <taxon>fabids</taxon>
        <taxon>Rosales</taxon>
        <taxon>Moraceae</taxon>
        <taxon>Moreae</taxon>
        <taxon>Morus</taxon>
    </lineage>
</organism>
<feature type="compositionally biased region" description="Polar residues" evidence="1">
    <location>
        <begin position="209"/>
        <end position="219"/>
    </location>
</feature>
<dbReference type="AlphaFoldDB" id="W9SKT2"/>
<evidence type="ECO:0000313" key="3">
    <source>
        <dbReference type="EMBL" id="EXC33205.1"/>
    </source>
</evidence>
<keyword evidence="2" id="KW-1133">Transmembrane helix</keyword>
<sequence length="240" mass="26911">MRKPPEIQKMVRSNSCDGLPVYFRRYGIRKREIWRSHSRLAFPFVFLLCLFTLWWSYFPVILEMKQGVVVAINQIDSSPFNSTHMEIDVVRVATISPVTTVDTQNFTGKNITHQEKSSSERPAKKSVNDTGPVVVLSVFSSSGGSVLLFSNLLAVRLKFAFEVVLITVEMKQGGVVAITRIDHENLPFNDTHLEIAVLKEATFPPVTSVDPQNFTGKNATHQDKPPSRKESSSTISCAIR</sequence>
<name>W9SKT2_9ROSA</name>
<evidence type="ECO:0000256" key="2">
    <source>
        <dbReference type="SAM" id="Phobius"/>
    </source>
</evidence>
<keyword evidence="2" id="KW-0472">Membrane</keyword>
<feature type="transmembrane region" description="Helical" evidence="2">
    <location>
        <begin position="40"/>
        <end position="58"/>
    </location>
</feature>
<accession>W9SKT2</accession>
<protein>
    <recommendedName>
        <fullName evidence="5">Transmembrane protein</fullName>
    </recommendedName>
</protein>
<dbReference type="Proteomes" id="UP000030645">
    <property type="component" value="Unassembled WGS sequence"/>
</dbReference>
<keyword evidence="2" id="KW-0812">Transmembrane</keyword>
<feature type="transmembrane region" description="Helical" evidence="2">
    <location>
        <begin position="133"/>
        <end position="155"/>
    </location>
</feature>
<reference evidence="4" key="1">
    <citation type="submission" date="2013-01" db="EMBL/GenBank/DDBJ databases">
        <title>Draft Genome Sequence of a Mulberry Tree, Morus notabilis C.K. Schneid.</title>
        <authorList>
            <person name="He N."/>
            <person name="Zhao S."/>
        </authorList>
    </citation>
    <scope>NUCLEOTIDE SEQUENCE</scope>
</reference>
<dbReference type="EMBL" id="KE346335">
    <property type="protein sequence ID" value="EXC33205.1"/>
    <property type="molecule type" value="Genomic_DNA"/>
</dbReference>